<name>A0A7W4UCQ8_9CELL</name>
<proteinExistence type="predicted"/>
<dbReference type="Proteomes" id="UP000518206">
    <property type="component" value="Unassembled WGS sequence"/>
</dbReference>
<feature type="domain" description="Class II aldolase/adducin N-terminal" evidence="3">
    <location>
        <begin position="15"/>
        <end position="243"/>
    </location>
</feature>
<dbReference type="GO" id="GO:0008994">
    <property type="term" value="F:rhamnulose-1-phosphate aldolase activity"/>
    <property type="evidence" value="ECO:0007669"/>
    <property type="project" value="UniProtKB-EC"/>
</dbReference>
<dbReference type="InterPro" id="IPR001303">
    <property type="entry name" value="Aldolase_II/adducin_N"/>
</dbReference>
<dbReference type="PANTHER" id="PTHR22789">
    <property type="entry name" value="FUCULOSE PHOSPHATE ALDOLASE"/>
    <property type="match status" value="1"/>
</dbReference>
<evidence type="ECO:0000313" key="4">
    <source>
        <dbReference type="EMBL" id="MBB2921796.1"/>
    </source>
</evidence>
<protein>
    <submittedName>
        <fullName evidence="4">Rhamnulose-1-phosphate aldolase</fullName>
        <ecNumber evidence="4">4.1.2.19</ecNumber>
    </submittedName>
</protein>
<dbReference type="GO" id="GO:0005829">
    <property type="term" value="C:cytosol"/>
    <property type="evidence" value="ECO:0007669"/>
    <property type="project" value="TreeGrafter"/>
</dbReference>
<dbReference type="InterPro" id="IPR036409">
    <property type="entry name" value="Aldolase_II/adducin_N_sf"/>
</dbReference>
<dbReference type="InterPro" id="IPR050197">
    <property type="entry name" value="Aldolase_class_II_sugar_metab"/>
</dbReference>
<dbReference type="GO" id="GO:0046872">
    <property type="term" value="F:metal ion binding"/>
    <property type="evidence" value="ECO:0007669"/>
    <property type="project" value="UniProtKB-KW"/>
</dbReference>
<evidence type="ECO:0000313" key="5">
    <source>
        <dbReference type="Proteomes" id="UP000518206"/>
    </source>
</evidence>
<evidence type="ECO:0000259" key="3">
    <source>
        <dbReference type="SMART" id="SM01007"/>
    </source>
</evidence>
<dbReference type="GO" id="GO:0019323">
    <property type="term" value="P:pentose catabolic process"/>
    <property type="evidence" value="ECO:0007669"/>
    <property type="project" value="TreeGrafter"/>
</dbReference>
<accession>A0A7W4UCQ8</accession>
<reference evidence="4 5" key="2">
    <citation type="submission" date="2020-08" db="EMBL/GenBank/DDBJ databases">
        <authorList>
            <person name="Partida-Martinez L."/>
            <person name="Huntemann M."/>
            <person name="Clum A."/>
            <person name="Wang J."/>
            <person name="Palaniappan K."/>
            <person name="Ritter S."/>
            <person name="Chen I.-M."/>
            <person name="Stamatis D."/>
            <person name="Reddy T."/>
            <person name="O'Malley R."/>
            <person name="Daum C."/>
            <person name="Shapiro N."/>
            <person name="Ivanova N."/>
            <person name="Kyrpides N."/>
            <person name="Woyke T."/>
        </authorList>
    </citation>
    <scope>NUCLEOTIDE SEQUENCE [LARGE SCALE GENOMIC DNA]</scope>
    <source>
        <strain evidence="4 5">RAS26</strain>
    </source>
</reference>
<comment type="caution">
    <text evidence="4">The sequence shown here is derived from an EMBL/GenBank/DDBJ whole genome shotgun (WGS) entry which is preliminary data.</text>
</comment>
<dbReference type="PANTHER" id="PTHR22789:SF0">
    <property type="entry name" value="3-OXO-TETRONATE 4-PHOSPHATE DECARBOXYLASE-RELATED"/>
    <property type="match status" value="1"/>
</dbReference>
<dbReference type="RefSeq" id="WP_183294752.1">
    <property type="nucleotide sequence ID" value="NZ_JACHVX010000001.1"/>
</dbReference>
<dbReference type="Gene3D" id="3.40.225.10">
    <property type="entry name" value="Class II aldolase/adducin N-terminal domain"/>
    <property type="match status" value="1"/>
</dbReference>
<gene>
    <name evidence="4" type="ORF">FHR80_000690</name>
</gene>
<evidence type="ECO:0000256" key="2">
    <source>
        <dbReference type="ARBA" id="ARBA00023239"/>
    </source>
</evidence>
<evidence type="ECO:0000256" key="1">
    <source>
        <dbReference type="ARBA" id="ARBA00022723"/>
    </source>
</evidence>
<dbReference type="SUPFAM" id="SSF53639">
    <property type="entry name" value="AraD/HMP-PK domain-like"/>
    <property type="match status" value="1"/>
</dbReference>
<keyword evidence="2 4" id="KW-0456">Lyase</keyword>
<organism evidence="4 5">
    <name type="scientific">Cellulomonas cellasea</name>
    <dbReference type="NCBI Taxonomy" id="43670"/>
    <lineage>
        <taxon>Bacteria</taxon>
        <taxon>Bacillati</taxon>
        <taxon>Actinomycetota</taxon>
        <taxon>Actinomycetes</taxon>
        <taxon>Micrococcales</taxon>
        <taxon>Cellulomonadaceae</taxon>
        <taxon>Cellulomonas</taxon>
    </lineage>
</organism>
<dbReference type="EMBL" id="JACHVX010000001">
    <property type="protein sequence ID" value="MBB2921796.1"/>
    <property type="molecule type" value="Genomic_DNA"/>
</dbReference>
<sequence length="275" mass="30148">MPDARPFPELDELLRSMGAAGSRISEIDASEAGAGNISVYAGWDVELRHRFPQQEDVTLPLPVPALAGRTLLVTGSGRRLRQIHQDPEANVGALRVHRDGLTATLLTSPRRLFEKLTSELNSHLVVHQDHVARRGLHLHAVVHAQPMHLTYLSHIPAYRETAAFNARVLRWEPESIVALPEGIGVLPFLVPGSEGMMKANVEGLREHQIVLWSKHGLMARSDVSVTRAVDRIEYAETGARYEYMNIVAGGAAEGLTDAEIAEVAAEFGIVSPRVH</sequence>
<keyword evidence="1" id="KW-0479">Metal-binding</keyword>
<dbReference type="AlphaFoldDB" id="A0A7W4UCQ8"/>
<reference evidence="4 5" key="1">
    <citation type="submission" date="2020-08" db="EMBL/GenBank/DDBJ databases">
        <title>The Agave Microbiome: Exploring the role of microbial communities in plant adaptations to desert environments.</title>
        <authorList>
            <person name="Partida-Martinez L.P."/>
        </authorList>
    </citation>
    <scope>NUCLEOTIDE SEQUENCE [LARGE SCALE GENOMIC DNA]</scope>
    <source>
        <strain evidence="4 5">RAS26</strain>
    </source>
</reference>
<dbReference type="Pfam" id="PF00596">
    <property type="entry name" value="Aldolase_II"/>
    <property type="match status" value="1"/>
</dbReference>
<dbReference type="EC" id="4.1.2.19" evidence="4"/>
<dbReference type="SMART" id="SM01007">
    <property type="entry name" value="Aldolase_II"/>
    <property type="match status" value="1"/>
</dbReference>